<dbReference type="InterPro" id="IPR051599">
    <property type="entry name" value="Cell_Envelope_Assoc"/>
</dbReference>
<dbReference type="PANTHER" id="PTHR30336">
    <property type="entry name" value="INNER MEMBRANE PROTEIN, PROBABLE PERMEASE"/>
    <property type="match status" value="1"/>
</dbReference>
<dbReference type="EMBL" id="AP025739">
    <property type="protein sequence ID" value="BDI31816.1"/>
    <property type="molecule type" value="Genomic_DNA"/>
</dbReference>
<sequence>MAGAIALACAGATGAAIWNQVRREGQPIYRDVASTPPAPVAIVFGAGYSGDSLSPILSDRVDAGVDLYRAGKVKKLLMTGDNGRNGYNEPEAMKAAAVRRGVPSKDIVCDYAGFRTYDSLYRARDVFGVKSAILVTQTYHLYRALYTGRKLGLTVTGLAADRQQYLGQQFFDAREIFSTERAWIDVNVTHARPKYLGAKEHGLDGVG</sequence>
<dbReference type="KEGG" id="ccot:CCAX7_38670"/>
<feature type="domain" description="DUF218" evidence="1">
    <location>
        <begin position="40"/>
        <end position="164"/>
    </location>
</feature>
<proteinExistence type="predicted"/>
<gene>
    <name evidence="2" type="ORF">CCAX7_38670</name>
</gene>
<dbReference type="Pfam" id="PF02698">
    <property type="entry name" value="DUF218"/>
    <property type="match status" value="1"/>
</dbReference>
<dbReference type="InterPro" id="IPR003848">
    <property type="entry name" value="DUF218"/>
</dbReference>
<evidence type="ECO:0000313" key="2">
    <source>
        <dbReference type="EMBL" id="BDI31816.1"/>
    </source>
</evidence>
<dbReference type="Proteomes" id="UP000287394">
    <property type="component" value="Chromosome"/>
</dbReference>
<name>A0A9N7L526_9BACT</name>
<accession>A0A9N7L526</accession>
<evidence type="ECO:0000313" key="3">
    <source>
        <dbReference type="Proteomes" id="UP000287394"/>
    </source>
</evidence>
<protein>
    <submittedName>
        <fullName evidence="2">Membrane protein</fullName>
    </submittedName>
</protein>
<organism evidence="2 3">
    <name type="scientific">Capsulimonas corticalis</name>
    <dbReference type="NCBI Taxonomy" id="2219043"/>
    <lineage>
        <taxon>Bacteria</taxon>
        <taxon>Bacillati</taxon>
        <taxon>Armatimonadota</taxon>
        <taxon>Armatimonadia</taxon>
        <taxon>Capsulimonadales</taxon>
        <taxon>Capsulimonadaceae</taxon>
        <taxon>Capsulimonas</taxon>
    </lineage>
</organism>
<dbReference type="CDD" id="cd06259">
    <property type="entry name" value="YdcF-like"/>
    <property type="match status" value="1"/>
</dbReference>
<dbReference type="GO" id="GO:0005886">
    <property type="term" value="C:plasma membrane"/>
    <property type="evidence" value="ECO:0007669"/>
    <property type="project" value="TreeGrafter"/>
</dbReference>
<keyword evidence="3" id="KW-1185">Reference proteome</keyword>
<reference evidence="2 3" key="1">
    <citation type="journal article" date="2019" name="Int. J. Syst. Evol. Microbiol.">
        <title>Capsulimonas corticalis gen. nov., sp. nov., an aerobic capsulated bacterium, of a novel bacterial order, Capsulimonadales ord. nov., of the class Armatimonadia of the phylum Armatimonadetes.</title>
        <authorList>
            <person name="Li J."/>
            <person name="Kudo C."/>
            <person name="Tonouchi A."/>
        </authorList>
    </citation>
    <scope>NUCLEOTIDE SEQUENCE [LARGE SCALE GENOMIC DNA]</scope>
    <source>
        <strain evidence="2 3">AX-7</strain>
    </source>
</reference>
<dbReference type="RefSeq" id="WP_165864558.1">
    <property type="nucleotide sequence ID" value="NZ_AP025739.1"/>
</dbReference>
<dbReference type="PANTHER" id="PTHR30336:SF6">
    <property type="entry name" value="INTEGRAL MEMBRANE PROTEIN"/>
    <property type="match status" value="1"/>
</dbReference>
<dbReference type="AlphaFoldDB" id="A0A9N7L526"/>
<evidence type="ECO:0000259" key="1">
    <source>
        <dbReference type="Pfam" id="PF02698"/>
    </source>
</evidence>